<proteinExistence type="predicted"/>
<name>A0A1X1V328_9MYCO</name>
<keyword evidence="2" id="KW-1185">Reference proteome</keyword>
<dbReference type="RefSeq" id="WP_085194854.1">
    <property type="nucleotide sequence ID" value="NZ_JACKVI010000009.1"/>
</dbReference>
<dbReference type="STRING" id="1260918.AWC06_08980"/>
<evidence type="ECO:0000313" key="1">
    <source>
        <dbReference type="EMBL" id="ORV63462.1"/>
    </source>
</evidence>
<dbReference type="EMBL" id="LQOW01000006">
    <property type="protein sequence ID" value="ORV63462.1"/>
    <property type="molecule type" value="Genomic_DNA"/>
</dbReference>
<organism evidence="1 2">
    <name type="scientific">Mycobacterium fragae</name>
    <dbReference type="NCBI Taxonomy" id="1260918"/>
    <lineage>
        <taxon>Bacteria</taxon>
        <taxon>Bacillati</taxon>
        <taxon>Actinomycetota</taxon>
        <taxon>Actinomycetes</taxon>
        <taxon>Mycobacteriales</taxon>
        <taxon>Mycobacteriaceae</taxon>
        <taxon>Mycobacterium</taxon>
    </lineage>
</organism>
<evidence type="ECO:0000313" key="2">
    <source>
        <dbReference type="Proteomes" id="UP000194000"/>
    </source>
</evidence>
<accession>A0A1X1V328</accession>
<reference evidence="1 2" key="1">
    <citation type="submission" date="2016-01" db="EMBL/GenBank/DDBJ databases">
        <title>The new phylogeny of the genus Mycobacterium.</title>
        <authorList>
            <person name="Tarcisio F."/>
            <person name="Conor M."/>
            <person name="Antonella G."/>
            <person name="Elisabetta G."/>
            <person name="Giulia F.S."/>
            <person name="Sara T."/>
            <person name="Anna F."/>
            <person name="Clotilde B."/>
            <person name="Roberto B."/>
            <person name="Veronica D.S."/>
            <person name="Fabio R."/>
            <person name="Monica P."/>
            <person name="Olivier J."/>
            <person name="Enrico T."/>
            <person name="Nicola S."/>
        </authorList>
    </citation>
    <scope>NUCLEOTIDE SEQUENCE [LARGE SCALE GENOMIC DNA]</scope>
    <source>
        <strain evidence="1 2">DSM 45731</strain>
    </source>
</reference>
<sequence>MTDDTIDQCAVCRHRIGKRCGRIITTETDIICCVRCVMEHSKLAHKVAYPDCPIDWHDMWDHQHVSATRAAARWIIANGGYKALKERTTQ</sequence>
<dbReference type="OrthoDB" id="5198376at2"/>
<gene>
    <name evidence="1" type="ORF">AWC06_08980</name>
</gene>
<dbReference type="AlphaFoldDB" id="A0A1X1V328"/>
<dbReference type="Proteomes" id="UP000194000">
    <property type="component" value="Unassembled WGS sequence"/>
</dbReference>
<protein>
    <submittedName>
        <fullName evidence="1">Uncharacterized protein</fullName>
    </submittedName>
</protein>
<comment type="caution">
    <text evidence="1">The sequence shown here is derived from an EMBL/GenBank/DDBJ whole genome shotgun (WGS) entry which is preliminary data.</text>
</comment>